<dbReference type="GO" id="GO:0030234">
    <property type="term" value="F:enzyme regulator activity"/>
    <property type="evidence" value="ECO:0007669"/>
    <property type="project" value="TreeGrafter"/>
</dbReference>
<evidence type="ECO:0000313" key="9">
    <source>
        <dbReference type="Proteomes" id="UP001378592"/>
    </source>
</evidence>
<reference evidence="8 9" key="1">
    <citation type="submission" date="2024-03" db="EMBL/GenBank/DDBJ databases">
        <title>The genome assembly and annotation of the cricket Gryllus longicercus Weissman &amp; Gray.</title>
        <authorList>
            <person name="Szrajer S."/>
            <person name="Gray D."/>
            <person name="Ylla G."/>
        </authorList>
    </citation>
    <scope>NUCLEOTIDE SEQUENCE [LARGE SCALE GENOMIC DNA]</scope>
    <source>
        <strain evidence="8">DAG 2021-001</strain>
        <tissue evidence="8">Whole body minus gut</tissue>
    </source>
</reference>
<gene>
    <name evidence="8" type="ORF">R5R35_012335</name>
</gene>
<comment type="caution">
    <text evidence="8">The sequence shown here is derived from an EMBL/GenBank/DDBJ whole genome shotgun (WGS) entry which is preliminary data.</text>
</comment>
<dbReference type="InterPro" id="IPR036418">
    <property type="entry name" value="Cyt_c_oxidase_su6a_sf"/>
</dbReference>
<dbReference type="InterPro" id="IPR001349">
    <property type="entry name" value="Cyt_c_oxidase_su6a"/>
</dbReference>
<dbReference type="SUPFAM" id="SSF81411">
    <property type="entry name" value="Mitochondrial cytochrome c oxidase subunit VIa"/>
    <property type="match status" value="1"/>
</dbReference>
<name>A0AAN9V1B2_9ORTH</name>
<dbReference type="Pfam" id="PF02046">
    <property type="entry name" value="COX6A"/>
    <property type="match status" value="1"/>
</dbReference>
<evidence type="ECO:0000256" key="1">
    <source>
        <dbReference type="ARBA" id="ARBA00004273"/>
    </source>
</evidence>
<dbReference type="GO" id="GO:0006123">
    <property type="term" value="P:mitochondrial electron transport, cytochrome c to oxygen"/>
    <property type="evidence" value="ECO:0007669"/>
    <property type="project" value="TreeGrafter"/>
</dbReference>
<evidence type="ECO:0000256" key="4">
    <source>
        <dbReference type="ARBA" id="ARBA00023128"/>
    </source>
</evidence>
<dbReference type="Gene3D" id="4.10.95.10">
    <property type="entry name" value="Cytochrome c oxidase, subunit VIa"/>
    <property type="match status" value="1"/>
</dbReference>
<dbReference type="GO" id="GO:0005743">
    <property type="term" value="C:mitochondrial inner membrane"/>
    <property type="evidence" value="ECO:0007669"/>
    <property type="project" value="UniProtKB-SubCell"/>
</dbReference>
<feature type="compositionally biased region" description="Acidic residues" evidence="7">
    <location>
        <begin position="67"/>
        <end position="79"/>
    </location>
</feature>
<keyword evidence="2" id="KW-0999">Mitochondrion inner membrane</keyword>
<evidence type="ECO:0000256" key="7">
    <source>
        <dbReference type="SAM" id="MobiDB-lite"/>
    </source>
</evidence>
<dbReference type="AlphaFoldDB" id="A0AAN9V1B2"/>
<dbReference type="EMBL" id="JAZDUA010000708">
    <property type="protein sequence ID" value="KAK7789782.1"/>
    <property type="molecule type" value="Genomic_DNA"/>
</dbReference>
<dbReference type="PANTHER" id="PTHR11504:SF0">
    <property type="entry name" value="CYTOCHROME C OXIDASE SUBUNIT"/>
    <property type="match status" value="1"/>
</dbReference>
<comment type="subcellular location">
    <subcellularLocation>
        <location evidence="1">Mitochondrion inner membrane</location>
    </subcellularLocation>
</comment>
<keyword evidence="9" id="KW-1185">Reference proteome</keyword>
<comment type="similarity">
    <text evidence="6">Belongs to the cytochrome c oxidase subunit 6A family.</text>
</comment>
<organism evidence="8 9">
    <name type="scientific">Gryllus longicercus</name>
    <dbReference type="NCBI Taxonomy" id="2509291"/>
    <lineage>
        <taxon>Eukaryota</taxon>
        <taxon>Metazoa</taxon>
        <taxon>Ecdysozoa</taxon>
        <taxon>Arthropoda</taxon>
        <taxon>Hexapoda</taxon>
        <taxon>Insecta</taxon>
        <taxon>Pterygota</taxon>
        <taxon>Neoptera</taxon>
        <taxon>Polyneoptera</taxon>
        <taxon>Orthoptera</taxon>
        <taxon>Ensifera</taxon>
        <taxon>Gryllidea</taxon>
        <taxon>Grylloidea</taxon>
        <taxon>Gryllidae</taxon>
        <taxon>Gryllinae</taxon>
        <taxon>Gryllus</taxon>
    </lineage>
</organism>
<dbReference type="Proteomes" id="UP001378592">
    <property type="component" value="Unassembled WGS sequence"/>
</dbReference>
<evidence type="ECO:0000313" key="8">
    <source>
        <dbReference type="EMBL" id="KAK7789782.1"/>
    </source>
</evidence>
<feature type="region of interest" description="Disordered" evidence="7">
    <location>
        <begin position="57"/>
        <end position="79"/>
    </location>
</feature>
<keyword evidence="5" id="KW-0472">Membrane</keyword>
<accession>A0AAN9V1B2</accession>
<evidence type="ECO:0000256" key="2">
    <source>
        <dbReference type="ARBA" id="ARBA00022792"/>
    </source>
</evidence>
<evidence type="ECO:0000256" key="5">
    <source>
        <dbReference type="ARBA" id="ARBA00023136"/>
    </source>
</evidence>
<evidence type="ECO:0000256" key="3">
    <source>
        <dbReference type="ARBA" id="ARBA00022946"/>
    </source>
</evidence>
<sequence length="79" mass="9174">MVSLGVVVPVIAGLSYYIFSNKEEEEDETKFIPYEYLNIRTKRFPWGDGNTPLFYNPKKNKIPPYDQYEEGGDEAEDDC</sequence>
<proteinExistence type="inferred from homology"/>
<evidence type="ECO:0000256" key="6">
    <source>
        <dbReference type="RuleBase" id="RU004396"/>
    </source>
</evidence>
<dbReference type="PANTHER" id="PTHR11504">
    <property type="entry name" value="CYTOCHROME C OXIDASE POLYPEPTIDE VIA"/>
    <property type="match status" value="1"/>
</dbReference>
<protein>
    <submittedName>
        <fullName evidence="8">Uncharacterized protein</fullName>
    </submittedName>
</protein>
<keyword evidence="4" id="KW-0496">Mitochondrion</keyword>
<keyword evidence="3" id="KW-0809">Transit peptide</keyword>